<dbReference type="InterPro" id="IPR003660">
    <property type="entry name" value="HAMP_dom"/>
</dbReference>
<proteinExistence type="inferred from homology"/>
<dbReference type="CDD" id="cd06225">
    <property type="entry name" value="HAMP"/>
    <property type="match status" value="1"/>
</dbReference>
<sequence>MKNWSITKKLLVSPVIFTIALIFLSWLSYSGIQTIRTSMDNLFNENTAKVVKALDFQESLSEVNGGLFRMISWAASNMTDEDSQKSMRESLKSSLNGLNIDLKLLIKKHDFQGEEKKSVDKIASLFEQYIVAATDVIDTSETDAATAVIYMFEADDLFSQVNQNVASQVENWREKADSQFENVNNSIDNTIRVDAIIVVVVLVVVFVVAIFIATSISRPVRGMTRAMQTLAKGDLSAEIPADERHDEVGEMAEALSIFKDNLVEMENMRANQETERKQQEKANRQQMIELADHLENSVSSIIASIADKTSDILSVASHGGTAGSETDTSQSMEVAEASERTTTNADTVAASTTQLSAAISEIGQQVTQSTDIANQAVTKASTANDKVNGLAEAAQRIGEVLGLITDIAEQTNLLALNATIEAARAGEAGKGFAVVASEVKNLANQTASATDEIASQISQIQDATGEAVEAIDDISQTIHQIDQIAAAIAASVEEQDATTRDIARNVQNVSDDAQAVADRIVAMTRSAAKSHNTAIQVTWAAEDLKGPTDQLNQEVRNFLATIRS</sequence>
<keyword evidence="7" id="KW-0812">Transmembrane</keyword>
<accession>A0A917BZV5</accession>
<evidence type="ECO:0000256" key="6">
    <source>
        <dbReference type="SAM" id="Coils"/>
    </source>
</evidence>
<protein>
    <recommendedName>
        <fullName evidence="13">Chemotaxis protein</fullName>
    </recommendedName>
</protein>
<keyword evidence="2" id="KW-0997">Cell inner membrane</keyword>
<feature type="domain" description="Methyl-accepting transducer" evidence="8">
    <location>
        <begin position="309"/>
        <end position="545"/>
    </location>
</feature>
<feature type="domain" description="HAMP" evidence="10">
    <location>
        <begin position="214"/>
        <end position="267"/>
    </location>
</feature>
<keyword evidence="7" id="KW-0472">Membrane</keyword>
<dbReference type="Gene3D" id="6.10.340.10">
    <property type="match status" value="1"/>
</dbReference>
<feature type="coiled-coil region" evidence="6">
    <location>
        <begin position="255"/>
        <end position="297"/>
    </location>
</feature>
<dbReference type="Pfam" id="PF00015">
    <property type="entry name" value="MCPsignal"/>
    <property type="match status" value="1"/>
</dbReference>
<evidence type="ECO:0000256" key="4">
    <source>
        <dbReference type="ARBA" id="ARBA00029447"/>
    </source>
</evidence>
<evidence type="ECO:0000256" key="2">
    <source>
        <dbReference type="ARBA" id="ARBA00022519"/>
    </source>
</evidence>
<comment type="similarity">
    <text evidence="4">Belongs to the methyl-accepting chemotaxis (MCP) protein family.</text>
</comment>
<evidence type="ECO:0000256" key="5">
    <source>
        <dbReference type="PROSITE-ProRule" id="PRU00284"/>
    </source>
</evidence>
<evidence type="ECO:0000256" key="3">
    <source>
        <dbReference type="ARBA" id="ARBA00023224"/>
    </source>
</evidence>
<dbReference type="Pfam" id="PF00672">
    <property type="entry name" value="HAMP"/>
    <property type="match status" value="1"/>
</dbReference>
<evidence type="ECO:0008006" key="13">
    <source>
        <dbReference type="Google" id="ProtNLM"/>
    </source>
</evidence>
<keyword evidence="6" id="KW-0175">Coiled coil</keyword>
<evidence type="ECO:0000256" key="1">
    <source>
        <dbReference type="ARBA" id="ARBA00004429"/>
    </source>
</evidence>
<dbReference type="AlphaFoldDB" id="A0A917BZV5"/>
<comment type="subcellular location">
    <subcellularLocation>
        <location evidence="1">Cell inner membrane</location>
        <topology evidence="1">Multi-pass membrane protein</topology>
    </subcellularLocation>
</comment>
<evidence type="ECO:0000313" key="11">
    <source>
        <dbReference type="EMBL" id="GGF65527.1"/>
    </source>
</evidence>
<evidence type="ECO:0000256" key="7">
    <source>
        <dbReference type="SAM" id="Phobius"/>
    </source>
</evidence>
<dbReference type="EMBL" id="BMHV01000012">
    <property type="protein sequence ID" value="GGF65527.1"/>
    <property type="molecule type" value="Genomic_DNA"/>
</dbReference>
<keyword evidence="12" id="KW-1185">Reference proteome</keyword>
<feature type="domain" description="T-SNARE coiled-coil homology" evidence="9">
    <location>
        <begin position="461"/>
        <end position="523"/>
    </location>
</feature>
<evidence type="ECO:0000259" key="8">
    <source>
        <dbReference type="PROSITE" id="PS50111"/>
    </source>
</evidence>
<dbReference type="InterPro" id="IPR004089">
    <property type="entry name" value="MCPsignal_dom"/>
</dbReference>
<dbReference type="PROSITE" id="PS50192">
    <property type="entry name" value="T_SNARE"/>
    <property type="match status" value="1"/>
</dbReference>
<dbReference type="Gene3D" id="1.10.287.950">
    <property type="entry name" value="Methyl-accepting chemotaxis protein"/>
    <property type="match status" value="1"/>
</dbReference>
<name>A0A917BZV5_9PROT</name>
<dbReference type="InterPro" id="IPR000727">
    <property type="entry name" value="T_SNARE_dom"/>
</dbReference>
<evidence type="ECO:0000259" key="10">
    <source>
        <dbReference type="PROSITE" id="PS50885"/>
    </source>
</evidence>
<reference evidence="11" key="2">
    <citation type="submission" date="2020-09" db="EMBL/GenBank/DDBJ databases">
        <authorList>
            <person name="Sun Q."/>
            <person name="Zhou Y."/>
        </authorList>
    </citation>
    <scope>NUCLEOTIDE SEQUENCE</scope>
    <source>
        <strain evidence="11">CGMCC 1.15254</strain>
    </source>
</reference>
<dbReference type="SMART" id="SM00283">
    <property type="entry name" value="MA"/>
    <property type="match status" value="1"/>
</dbReference>
<dbReference type="PRINTS" id="PR00260">
    <property type="entry name" value="CHEMTRNSDUCR"/>
</dbReference>
<dbReference type="SUPFAM" id="SSF58104">
    <property type="entry name" value="Methyl-accepting chemotaxis protein (MCP) signaling domain"/>
    <property type="match status" value="1"/>
</dbReference>
<evidence type="ECO:0000313" key="12">
    <source>
        <dbReference type="Proteomes" id="UP000632498"/>
    </source>
</evidence>
<dbReference type="SMART" id="SM00304">
    <property type="entry name" value="HAMP"/>
    <property type="match status" value="1"/>
</dbReference>
<dbReference type="PANTHER" id="PTHR32089">
    <property type="entry name" value="METHYL-ACCEPTING CHEMOTAXIS PROTEIN MCPB"/>
    <property type="match status" value="1"/>
</dbReference>
<dbReference type="RefSeq" id="WP_188664315.1">
    <property type="nucleotide sequence ID" value="NZ_BMHV01000012.1"/>
</dbReference>
<dbReference type="PROSITE" id="PS50885">
    <property type="entry name" value="HAMP"/>
    <property type="match status" value="1"/>
</dbReference>
<evidence type="ECO:0000259" key="9">
    <source>
        <dbReference type="PROSITE" id="PS50192"/>
    </source>
</evidence>
<keyword evidence="3 5" id="KW-0807">Transducer</keyword>
<dbReference type="PROSITE" id="PS50111">
    <property type="entry name" value="CHEMOTAXIS_TRANSDUC_2"/>
    <property type="match status" value="1"/>
</dbReference>
<dbReference type="PANTHER" id="PTHR32089:SF112">
    <property type="entry name" value="LYSOZYME-LIKE PROTEIN-RELATED"/>
    <property type="match status" value="1"/>
</dbReference>
<dbReference type="GO" id="GO:0007165">
    <property type="term" value="P:signal transduction"/>
    <property type="evidence" value="ECO:0007669"/>
    <property type="project" value="UniProtKB-KW"/>
</dbReference>
<dbReference type="InterPro" id="IPR024478">
    <property type="entry name" value="HlyB_4HB_MCP"/>
</dbReference>
<keyword evidence="7" id="KW-1133">Transmembrane helix</keyword>
<organism evidence="11 12">
    <name type="scientific">Terasakiella brassicae</name>
    <dbReference type="NCBI Taxonomy" id="1634917"/>
    <lineage>
        <taxon>Bacteria</taxon>
        <taxon>Pseudomonadati</taxon>
        <taxon>Pseudomonadota</taxon>
        <taxon>Alphaproteobacteria</taxon>
        <taxon>Rhodospirillales</taxon>
        <taxon>Terasakiellaceae</taxon>
        <taxon>Terasakiella</taxon>
    </lineage>
</organism>
<comment type="caution">
    <text evidence="11">The sequence shown here is derived from an EMBL/GenBank/DDBJ whole genome shotgun (WGS) entry which is preliminary data.</text>
</comment>
<keyword evidence="2" id="KW-1003">Cell membrane</keyword>
<dbReference type="GO" id="GO:0005886">
    <property type="term" value="C:plasma membrane"/>
    <property type="evidence" value="ECO:0007669"/>
    <property type="project" value="UniProtKB-SubCell"/>
</dbReference>
<dbReference type="InterPro" id="IPR004090">
    <property type="entry name" value="Chemotax_Me-accpt_rcpt"/>
</dbReference>
<dbReference type="Proteomes" id="UP000632498">
    <property type="component" value="Unassembled WGS sequence"/>
</dbReference>
<feature type="transmembrane region" description="Helical" evidence="7">
    <location>
        <begin position="195"/>
        <end position="217"/>
    </location>
</feature>
<dbReference type="GO" id="GO:0004888">
    <property type="term" value="F:transmembrane signaling receptor activity"/>
    <property type="evidence" value="ECO:0007669"/>
    <property type="project" value="InterPro"/>
</dbReference>
<dbReference type="Pfam" id="PF12729">
    <property type="entry name" value="4HB_MCP_1"/>
    <property type="match status" value="1"/>
</dbReference>
<gene>
    <name evidence="11" type="ORF">GCM10011332_19490</name>
</gene>
<reference evidence="11" key="1">
    <citation type="journal article" date="2014" name="Int. J. Syst. Evol. Microbiol.">
        <title>Complete genome sequence of Corynebacterium casei LMG S-19264T (=DSM 44701T), isolated from a smear-ripened cheese.</title>
        <authorList>
            <consortium name="US DOE Joint Genome Institute (JGI-PGF)"/>
            <person name="Walter F."/>
            <person name="Albersmeier A."/>
            <person name="Kalinowski J."/>
            <person name="Ruckert C."/>
        </authorList>
    </citation>
    <scope>NUCLEOTIDE SEQUENCE</scope>
    <source>
        <strain evidence="11">CGMCC 1.15254</strain>
    </source>
</reference>
<dbReference type="GO" id="GO:0006935">
    <property type="term" value="P:chemotaxis"/>
    <property type="evidence" value="ECO:0007669"/>
    <property type="project" value="InterPro"/>
</dbReference>